<dbReference type="Proteomes" id="UP000887572">
    <property type="component" value="Unplaced"/>
</dbReference>
<evidence type="ECO:0000256" key="1">
    <source>
        <dbReference type="SAM" id="SignalP"/>
    </source>
</evidence>
<keyword evidence="1" id="KW-0732">Signal</keyword>
<keyword evidence="2" id="KW-1185">Reference proteome</keyword>
<sequence length="209" mass="24923">MHLCVYSIFTFLFLPLSLISVPNANAELTDPLNPWSPFEERAFLEFVKGLEKWKLNNEAKENLSHLLGGIKEKHTKLTKLKGTDFDKAMKEDLALRFESILGTLYLLVENWRCDDHEQTKRQKYRKYLYFAHEYLFRVFIKTANPKLSEQMPAVAPRFQHEKVSEDIRQQFVGNSEIQIREQFHEFLKRMYETTQHPKILRRPVLETKF</sequence>
<organism evidence="2 3">
    <name type="scientific">Globodera rostochiensis</name>
    <name type="common">Golden nematode worm</name>
    <name type="synonym">Heterodera rostochiensis</name>
    <dbReference type="NCBI Taxonomy" id="31243"/>
    <lineage>
        <taxon>Eukaryota</taxon>
        <taxon>Metazoa</taxon>
        <taxon>Ecdysozoa</taxon>
        <taxon>Nematoda</taxon>
        <taxon>Chromadorea</taxon>
        <taxon>Rhabditida</taxon>
        <taxon>Tylenchina</taxon>
        <taxon>Tylenchomorpha</taxon>
        <taxon>Tylenchoidea</taxon>
        <taxon>Heteroderidae</taxon>
        <taxon>Heteroderinae</taxon>
        <taxon>Globodera</taxon>
    </lineage>
</organism>
<accession>A0A914HMP9</accession>
<name>A0A914HMP9_GLORO</name>
<evidence type="ECO:0000313" key="2">
    <source>
        <dbReference type="Proteomes" id="UP000887572"/>
    </source>
</evidence>
<proteinExistence type="predicted"/>
<feature type="chain" id="PRO_5037733351" evidence="1">
    <location>
        <begin position="27"/>
        <end position="209"/>
    </location>
</feature>
<protein>
    <submittedName>
        <fullName evidence="3">Uncharacterized protein</fullName>
    </submittedName>
</protein>
<evidence type="ECO:0000313" key="3">
    <source>
        <dbReference type="WBParaSite" id="Gr19_v10_g2582.t1"/>
    </source>
</evidence>
<dbReference type="WBParaSite" id="Gr19_v10_g2582.t1">
    <property type="protein sequence ID" value="Gr19_v10_g2582.t1"/>
    <property type="gene ID" value="Gr19_v10_g2582"/>
</dbReference>
<dbReference type="AlphaFoldDB" id="A0A914HMP9"/>
<feature type="signal peptide" evidence="1">
    <location>
        <begin position="1"/>
        <end position="26"/>
    </location>
</feature>
<reference evidence="3" key="1">
    <citation type="submission" date="2022-11" db="UniProtKB">
        <authorList>
            <consortium name="WormBaseParasite"/>
        </authorList>
    </citation>
    <scope>IDENTIFICATION</scope>
</reference>